<dbReference type="Proteomes" id="UP000053105">
    <property type="component" value="Unassembled WGS sequence"/>
</dbReference>
<dbReference type="AlphaFoldDB" id="A0A0M9AAQ4"/>
<keyword evidence="3" id="KW-1185">Reference proteome</keyword>
<evidence type="ECO:0000313" key="2">
    <source>
        <dbReference type="EMBL" id="KOX79319.1"/>
    </source>
</evidence>
<dbReference type="Gene3D" id="3.30.420.10">
    <property type="entry name" value="Ribonuclease H-like superfamily/Ribonuclease H"/>
    <property type="match status" value="1"/>
</dbReference>
<feature type="region of interest" description="Disordered" evidence="1">
    <location>
        <begin position="561"/>
        <end position="587"/>
    </location>
</feature>
<gene>
    <name evidence="2" type="ORF">WN51_09121</name>
</gene>
<accession>A0A0M9AAQ4</accession>
<sequence length="617" mass="70904">MTGEIKVIDITNTETQSQLATINQRDLVNDDSSMRCQTIKSFRRIFVHVILSYTRTSFNSLSLSAVGRAIDQSINTTSTTATMTATRSDDMMYPPYPVTKIPVSVLNHPAYSSDLNVIEGCWAESVAHMKMFKLKKCLAEEWDNHRKNTITINNNIMSTIKFAPELSECVEKRRRNERKQVPERPNLKIDIYISFQNILRLGMTSLEYTRRARKNSCFLALRRIVLGYKSCSFFLSDEFESTFPVVGLLTLNERAKNKPVFDLNLTGQSRSCNYYLEKRLPWKDRFNSLTKLARSSRVLFVLERKKGIRNNGGEKINKKGTGEEETKKKENRIQQGNNEPSVTNMISYQRVQKKKKATNYCIRFGHSLWSANQLSAQEHFEAQMGNGVIPLMVVAMVPIIAGTIGQRALSKRNTPTNIDYPDYSAKYDEYPQLIFSPPLIPLSLMKLNLKLQLEFTEMLRWCMAKNRLGTTDLRRRNAQNWLRSKFRDSSILVLPFSSEKTQKVDIAKNDRTLPYTQYIRIWKFYIFITVVVPKRAALLFDQLMVALQKVVDNQGRGELGGGSRTFTRSSGSHLSSGNSQVIPSADEQTMDLQRRGQAKGRVYWRCYFNAVTCFKRK</sequence>
<feature type="compositionally biased region" description="Basic and acidic residues" evidence="1">
    <location>
        <begin position="315"/>
        <end position="332"/>
    </location>
</feature>
<evidence type="ECO:0000313" key="3">
    <source>
        <dbReference type="Proteomes" id="UP000053105"/>
    </source>
</evidence>
<dbReference type="EMBL" id="KQ435713">
    <property type="protein sequence ID" value="KOX79319.1"/>
    <property type="molecule type" value="Genomic_DNA"/>
</dbReference>
<dbReference type="OrthoDB" id="7464898at2759"/>
<proteinExistence type="predicted"/>
<evidence type="ECO:0000256" key="1">
    <source>
        <dbReference type="SAM" id="MobiDB-lite"/>
    </source>
</evidence>
<dbReference type="InterPro" id="IPR036397">
    <property type="entry name" value="RNaseH_sf"/>
</dbReference>
<protein>
    <submittedName>
        <fullName evidence="2">Uncharacterized protein</fullName>
    </submittedName>
</protein>
<dbReference type="GO" id="GO:0003676">
    <property type="term" value="F:nucleic acid binding"/>
    <property type="evidence" value="ECO:0007669"/>
    <property type="project" value="InterPro"/>
</dbReference>
<organism evidence="2 3">
    <name type="scientific">Melipona quadrifasciata</name>
    <dbReference type="NCBI Taxonomy" id="166423"/>
    <lineage>
        <taxon>Eukaryota</taxon>
        <taxon>Metazoa</taxon>
        <taxon>Ecdysozoa</taxon>
        <taxon>Arthropoda</taxon>
        <taxon>Hexapoda</taxon>
        <taxon>Insecta</taxon>
        <taxon>Pterygota</taxon>
        <taxon>Neoptera</taxon>
        <taxon>Endopterygota</taxon>
        <taxon>Hymenoptera</taxon>
        <taxon>Apocrita</taxon>
        <taxon>Aculeata</taxon>
        <taxon>Apoidea</taxon>
        <taxon>Anthophila</taxon>
        <taxon>Apidae</taxon>
        <taxon>Melipona</taxon>
    </lineage>
</organism>
<feature type="compositionally biased region" description="Low complexity" evidence="1">
    <location>
        <begin position="564"/>
        <end position="579"/>
    </location>
</feature>
<name>A0A0M9AAQ4_9HYME</name>
<feature type="region of interest" description="Disordered" evidence="1">
    <location>
        <begin position="311"/>
        <end position="340"/>
    </location>
</feature>
<reference evidence="2 3" key="1">
    <citation type="submission" date="2015-07" db="EMBL/GenBank/DDBJ databases">
        <title>The genome of Melipona quadrifasciata.</title>
        <authorList>
            <person name="Pan H."/>
            <person name="Kapheim K."/>
        </authorList>
    </citation>
    <scope>NUCLEOTIDE SEQUENCE [LARGE SCALE GENOMIC DNA]</scope>
    <source>
        <strain evidence="2">0111107301</strain>
        <tissue evidence="2">Whole body</tissue>
    </source>
</reference>